<feature type="compositionally biased region" description="Basic and acidic residues" evidence="1">
    <location>
        <begin position="429"/>
        <end position="439"/>
    </location>
</feature>
<feature type="region of interest" description="Disordered" evidence="1">
    <location>
        <begin position="309"/>
        <end position="335"/>
    </location>
</feature>
<feature type="compositionally biased region" description="Acidic residues" evidence="1">
    <location>
        <begin position="325"/>
        <end position="335"/>
    </location>
</feature>
<dbReference type="EMBL" id="CABVLU010000002">
    <property type="protein sequence ID" value="VVT49131.1"/>
    <property type="molecule type" value="Genomic_DNA"/>
</dbReference>
<feature type="compositionally biased region" description="Polar residues" evidence="1">
    <location>
        <begin position="447"/>
        <end position="461"/>
    </location>
</feature>
<sequence>MHLHSVSIQLLLSDYIAIYSGSIDIRLIHVEAQRYEDAQNEGYTPIFSAHAAQNICKRTRLEASQILEFMDGLFSYTHAFSHYQIPVFVLRQQDFLSLPMIVENQEFEEYQQELNQRNRISALGSVSITEIELDGLENYNDEAYLDQGTITFNSYDDATADGQNADLPPDYQNSTRLQAQISGYVEINDDDDDDDDDDDEEEEEEEDKEEDKEEDGSSFQSVNILEEEESTENVQNINESERRPIFRTQKRVYQPGSPVGNVYYYNKPLSPSYSVNGYDDDDDDVLLLISSSTNISRKHSFTDININTNSNSNDQFNTSHSLSEEDKEEEKEEIGFEDEVPIEGTTMTGDLLKGECAGKESTPPDYTEQMIKLKNSKSLAQTEYPFHKKYQFKKGESEDPITGENVLEIASKNIDSDDIKHTIIQTVREIPENKPREGSDLQESDLHQQSPQSASYARSLSPTPSIWKRFFRKR</sequence>
<proteinExistence type="predicted"/>
<evidence type="ECO:0000313" key="2">
    <source>
        <dbReference type="EMBL" id="VVT49131.1"/>
    </source>
</evidence>
<feature type="compositionally biased region" description="Acidic residues" evidence="1">
    <location>
        <begin position="187"/>
        <end position="216"/>
    </location>
</feature>
<accession>A0A5E8BCU7</accession>
<organism evidence="2 3">
    <name type="scientific">Magnusiomyces paraingens</name>
    <dbReference type="NCBI Taxonomy" id="2606893"/>
    <lineage>
        <taxon>Eukaryota</taxon>
        <taxon>Fungi</taxon>
        <taxon>Dikarya</taxon>
        <taxon>Ascomycota</taxon>
        <taxon>Saccharomycotina</taxon>
        <taxon>Dipodascomycetes</taxon>
        <taxon>Dipodascales</taxon>
        <taxon>Dipodascaceae</taxon>
        <taxon>Magnusiomyces</taxon>
    </lineage>
</organism>
<dbReference type="RefSeq" id="XP_031852730.1">
    <property type="nucleotide sequence ID" value="XM_031996839.1"/>
</dbReference>
<evidence type="ECO:0000256" key="1">
    <source>
        <dbReference type="SAM" id="MobiDB-lite"/>
    </source>
</evidence>
<feature type="region of interest" description="Disordered" evidence="1">
    <location>
        <begin position="426"/>
        <end position="461"/>
    </location>
</feature>
<dbReference type="GeneID" id="43580939"/>
<gene>
    <name evidence="2" type="ORF">SAPINGB_P002119</name>
</gene>
<evidence type="ECO:0000313" key="3">
    <source>
        <dbReference type="Proteomes" id="UP000398389"/>
    </source>
</evidence>
<keyword evidence="3" id="KW-1185">Reference proteome</keyword>
<name>A0A5E8BCU7_9ASCO</name>
<dbReference type="Proteomes" id="UP000398389">
    <property type="component" value="Unassembled WGS sequence"/>
</dbReference>
<dbReference type="AlphaFoldDB" id="A0A5E8BCU7"/>
<reference evidence="2 3" key="1">
    <citation type="submission" date="2019-09" db="EMBL/GenBank/DDBJ databases">
        <authorList>
            <person name="Brejova B."/>
        </authorList>
    </citation>
    <scope>NUCLEOTIDE SEQUENCE [LARGE SCALE GENOMIC DNA]</scope>
</reference>
<feature type="compositionally biased region" description="Low complexity" evidence="1">
    <location>
        <begin position="309"/>
        <end position="319"/>
    </location>
</feature>
<protein>
    <submittedName>
        <fullName evidence="2">Uncharacterized protein</fullName>
    </submittedName>
</protein>
<feature type="region of interest" description="Disordered" evidence="1">
    <location>
        <begin position="184"/>
        <end position="242"/>
    </location>
</feature>